<dbReference type="Pfam" id="PF02954">
    <property type="entry name" value="HTH_8"/>
    <property type="match status" value="1"/>
</dbReference>
<dbReference type="Gene3D" id="1.10.10.60">
    <property type="entry name" value="Homeodomain-like"/>
    <property type="match status" value="1"/>
</dbReference>
<dbReference type="EMBL" id="LFTY01000002">
    <property type="protein sequence ID" value="KMW56061.1"/>
    <property type="molecule type" value="Genomic_DNA"/>
</dbReference>
<comment type="caution">
    <text evidence="2">The sequence shown here is derived from an EMBL/GenBank/DDBJ whole genome shotgun (WGS) entry which is preliminary data.</text>
</comment>
<protein>
    <recommendedName>
        <fullName evidence="1">DNA binding HTH domain-containing protein</fullName>
    </recommendedName>
</protein>
<organism evidence="2 3">
    <name type="scientific">Candidatus Rhodobacter oscarellae</name>
    <dbReference type="NCBI Taxonomy" id="1675527"/>
    <lineage>
        <taxon>Bacteria</taxon>
        <taxon>Pseudomonadati</taxon>
        <taxon>Pseudomonadota</taxon>
        <taxon>Alphaproteobacteria</taxon>
        <taxon>Rhodobacterales</taxon>
        <taxon>Rhodobacter group</taxon>
        <taxon>Rhodobacter</taxon>
    </lineage>
</organism>
<evidence type="ECO:0000313" key="3">
    <source>
        <dbReference type="Proteomes" id="UP000037178"/>
    </source>
</evidence>
<dbReference type="InterPro" id="IPR009057">
    <property type="entry name" value="Homeodomain-like_sf"/>
</dbReference>
<dbReference type="SUPFAM" id="SSF46689">
    <property type="entry name" value="Homeodomain-like"/>
    <property type="match status" value="1"/>
</dbReference>
<gene>
    <name evidence="2" type="ORF">AIOL_001013</name>
</gene>
<dbReference type="PATRIC" id="fig|1675527.3.peg.1081"/>
<proteinExistence type="predicted"/>
<evidence type="ECO:0000259" key="1">
    <source>
        <dbReference type="Pfam" id="PF02954"/>
    </source>
</evidence>
<sequence length="61" mass="6861">MPEGLSTLEAQEFNLIRETLIQTNGGIRRAAASLGLTPQSLLRRLQKWPELREIVDAEKNS</sequence>
<accession>A0A0J9DZE7</accession>
<dbReference type="AlphaFoldDB" id="A0A0J9DZE7"/>
<dbReference type="GO" id="GO:0043565">
    <property type="term" value="F:sequence-specific DNA binding"/>
    <property type="evidence" value="ECO:0007669"/>
    <property type="project" value="InterPro"/>
</dbReference>
<keyword evidence="3" id="KW-1185">Reference proteome</keyword>
<dbReference type="Proteomes" id="UP000037178">
    <property type="component" value="Unassembled WGS sequence"/>
</dbReference>
<feature type="domain" description="DNA binding HTH" evidence="1">
    <location>
        <begin position="7"/>
        <end position="48"/>
    </location>
</feature>
<name>A0A0J9DZE7_9RHOB</name>
<reference evidence="2 3" key="1">
    <citation type="submission" date="2015-06" db="EMBL/GenBank/DDBJ databases">
        <title>Draft genome sequence of an Alphaproteobacteria species associated to the Mediterranean sponge Oscarella lobularis.</title>
        <authorList>
            <person name="Jourda C."/>
            <person name="Santini S."/>
            <person name="Claverie J.-M."/>
        </authorList>
    </citation>
    <scope>NUCLEOTIDE SEQUENCE [LARGE SCALE GENOMIC DNA]</scope>
    <source>
        <strain evidence="2">IGS</strain>
    </source>
</reference>
<dbReference type="InterPro" id="IPR002197">
    <property type="entry name" value="HTH_Fis"/>
</dbReference>
<evidence type="ECO:0000313" key="2">
    <source>
        <dbReference type="EMBL" id="KMW56061.1"/>
    </source>
</evidence>